<gene>
    <name evidence="3" type="ORF">CLV34_3171</name>
</gene>
<dbReference type="AlphaFoldDB" id="A0A2M8W1C5"/>
<reference evidence="3 4" key="1">
    <citation type="submission" date="2017-11" db="EMBL/GenBank/DDBJ databases">
        <title>Genomic Encyclopedia of Archaeal and Bacterial Type Strains, Phase II (KMG-II): From Individual Species to Whole Genera.</title>
        <authorList>
            <person name="Goeker M."/>
        </authorList>
    </citation>
    <scope>NUCLEOTIDE SEQUENCE [LARGE SCALE GENOMIC DNA]</scope>
    <source>
        <strain evidence="3 4">DSM 22413</strain>
    </source>
</reference>
<dbReference type="SUPFAM" id="SSF53448">
    <property type="entry name" value="Nucleotide-diphospho-sugar transferases"/>
    <property type="match status" value="1"/>
</dbReference>
<comment type="caution">
    <text evidence="3">The sequence shown here is derived from an EMBL/GenBank/DDBJ whole genome shotgun (WGS) entry which is preliminary data.</text>
</comment>
<protein>
    <submittedName>
        <fullName evidence="3">Molybdenum cofactor cytidylyltransferase</fullName>
    </submittedName>
</protein>
<dbReference type="InterPro" id="IPR029044">
    <property type="entry name" value="Nucleotide-diphossugar_trans"/>
</dbReference>
<dbReference type="Proteomes" id="UP000231586">
    <property type="component" value="Unassembled WGS sequence"/>
</dbReference>
<dbReference type="EMBL" id="PGTZ01000014">
    <property type="protein sequence ID" value="PJI84716.1"/>
    <property type="molecule type" value="Genomic_DNA"/>
</dbReference>
<evidence type="ECO:0000313" key="4">
    <source>
        <dbReference type="Proteomes" id="UP000231586"/>
    </source>
</evidence>
<feature type="domain" description="MobA-like NTP transferase" evidence="2">
    <location>
        <begin position="10"/>
        <end position="176"/>
    </location>
</feature>
<accession>A0A2M8W1C5</accession>
<keyword evidence="3" id="KW-0808">Transferase</keyword>
<evidence type="ECO:0000259" key="2">
    <source>
        <dbReference type="Pfam" id="PF12804"/>
    </source>
</evidence>
<feature type="region of interest" description="Disordered" evidence="1">
    <location>
        <begin position="192"/>
        <end position="211"/>
    </location>
</feature>
<dbReference type="RefSeq" id="WP_100351265.1">
    <property type="nucleotide sequence ID" value="NZ_PGTZ01000014.1"/>
</dbReference>
<dbReference type="PANTHER" id="PTHR43777">
    <property type="entry name" value="MOLYBDENUM COFACTOR CYTIDYLYLTRANSFERASE"/>
    <property type="match status" value="1"/>
</dbReference>
<evidence type="ECO:0000313" key="3">
    <source>
        <dbReference type="EMBL" id="PJI84716.1"/>
    </source>
</evidence>
<dbReference type="OrthoDB" id="4427994at2"/>
<name>A0A2M8W1C5_9MICO</name>
<dbReference type="GO" id="GO:0016779">
    <property type="term" value="F:nucleotidyltransferase activity"/>
    <property type="evidence" value="ECO:0007669"/>
    <property type="project" value="UniProtKB-KW"/>
</dbReference>
<dbReference type="PANTHER" id="PTHR43777:SF1">
    <property type="entry name" value="MOLYBDENUM COFACTOR CYTIDYLYLTRANSFERASE"/>
    <property type="match status" value="1"/>
</dbReference>
<keyword evidence="4" id="KW-1185">Reference proteome</keyword>
<sequence>MSRAAGAVVGVVLAAGAGTRFGGPKALARTADGTPWVERVARALRGGGADRVVVALGAGRDEAAALVPGWAQVVHVPDWPDGVSASLRRALTSLSAVGLDPGGRLGAATRAVVVATVDVPDLAAEAVGRVVAGATPGCLRQATYGGRPGHPVLIGRAHWAPLLASVAGDVGARPYLVTRRVLEVPCDDLWHGHDVDGQTDQSGQTDHSRAG</sequence>
<dbReference type="CDD" id="cd04182">
    <property type="entry name" value="GT_2_like_f"/>
    <property type="match status" value="1"/>
</dbReference>
<keyword evidence="3" id="KW-0548">Nucleotidyltransferase</keyword>
<evidence type="ECO:0000256" key="1">
    <source>
        <dbReference type="SAM" id="MobiDB-lite"/>
    </source>
</evidence>
<dbReference type="Pfam" id="PF12804">
    <property type="entry name" value="NTP_transf_3"/>
    <property type="match status" value="1"/>
</dbReference>
<dbReference type="Gene3D" id="3.90.550.10">
    <property type="entry name" value="Spore Coat Polysaccharide Biosynthesis Protein SpsA, Chain A"/>
    <property type="match status" value="1"/>
</dbReference>
<organism evidence="3 4">
    <name type="scientific">Luteimicrobium subarcticum</name>
    <dbReference type="NCBI Taxonomy" id="620910"/>
    <lineage>
        <taxon>Bacteria</taxon>
        <taxon>Bacillati</taxon>
        <taxon>Actinomycetota</taxon>
        <taxon>Actinomycetes</taxon>
        <taxon>Micrococcales</taxon>
        <taxon>Luteimicrobium</taxon>
    </lineage>
</organism>
<proteinExistence type="predicted"/>
<dbReference type="InterPro" id="IPR025877">
    <property type="entry name" value="MobA-like_NTP_Trfase"/>
</dbReference>